<dbReference type="GO" id="GO:0061685">
    <property type="term" value="F:diphthine methylesterase activity"/>
    <property type="evidence" value="ECO:0007669"/>
    <property type="project" value="UniProtKB-EC"/>
</dbReference>
<dbReference type="SMART" id="SM00320">
    <property type="entry name" value="WD40"/>
    <property type="match status" value="2"/>
</dbReference>
<dbReference type="InterPro" id="IPR036322">
    <property type="entry name" value="WD40_repeat_dom_sf"/>
</dbReference>
<dbReference type="GO" id="GO:0005737">
    <property type="term" value="C:cytoplasm"/>
    <property type="evidence" value="ECO:0007669"/>
    <property type="project" value="TreeGrafter"/>
</dbReference>
<evidence type="ECO:0000256" key="7">
    <source>
        <dbReference type="ARBA" id="ARBA00047551"/>
    </source>
</evidence>
<dbReference type="PANTHER" id="PTHR46042:SF1">
    <property type="entry name" value="DIPHTHINE METHYLTRANSFERASE"/>
    <property type="match status" value="1"/>
</dbReference>
<evidence type="ECO:0000256" key="3">
    <source>
        <dbReference type="ARBA" id="ARBA00022737"/>
    </source>
</evidence>
<evidence type="ECO:0000313" key="9">
    <source>
        <dbReference type="WBParaSite" id="MhA1_Contig581.frz3.gene9"/>
    </source>
</evidence>
<dbReference type="InterPro" id="IPR052415">
    <property type="entry name" value="Diphthine_MTase"/>
</dbReference>
<dbReference type="InterPro" id="IPR015943">
    <property type="entry name" value="WD40/YVTN_repeat-like_dom_sf"/>
</dbReference>
<name>A0A1I8BV16_MELHA</name>
<dbReference type="Gene3D" id="2.130.10.10">
    <property type="entry name" value="YVTN repeat-like/Quinoprotein amine dehydrogenase"/>
    <property type="match status" value="1"/>
</dbReference>
<dbReference type="EC" id="3.1.1.97" evidence="6"/>
<keyword evidence="8" id="KW-1185">Reference proteome</keyword>
<dbReference type="Proteomes" id="UP000095281">
    <property type="component" value="Unplaced"/>
</dbReference>
<dbReference type="GO" id="GO:0017183">
    <property type="term" value="P:protein histidyl modification to diphthamide"/>
    <property type="evidence" value="ECO:0007669"/>
    <property type="project" value="TreeGrafter"/>
</dbReference>
<dbReference type="Pfam" id="PF00400">
    <property type="entry name" value="WD40"/>
    <property type="match status" value="2"/>
</dbReference>
<evidence type="ECO:0000256" key="5">
    <source>
        <dbReference type="ARBA" id="ARBA00038092"/>
    </source>
</evidence>
<dbReference type="WBParaSite" id="MhA1_Contig581.frz3.gene9">
    <property type="protein sequence ID" value="MhA1_Contig581.frz3.gene9"/>
    <property type="gene ID" value="MhA1_Contig581.frz3.gene9"/>
</dbReference>
<dbReference type="SUPFAM" id="SSF50978">
    <property type="entry name" value="WD40 repeat-like"/>
    <property type="match status" value="1"/>
</dbReference>
<protein>
    <recommendedName>
        <fullName evidence="6">methylated diphthine methylhydrolase</fullName>
        <ecNumber evidence="6">3.1.1.97</ecNumber>
    </recommendedName>
</protein>
<organism evidence="8 9">
    <name type="scientific">Meloidogyne hapla</name>
    <name type="common">Root-knot nematode worm</name>
    <dbReference type="NCBI Taxonomy" id="6305"/>
    <lineage>
        <taxon>Eukaryota</taxon>
        <taxon>Metazoa</taxon>
        <taxon>Ecdysozoa</taxon>
        <taxon>Nematoda</taxon>
        <taxon>Chromadorea</taxon>
        <taxon>Rhabditida</taxon>
        <taxon>Tylenchina</taxon>
        <taxon>Tylenchomorpha</taxon>
        <taxon>Tylenchoidea</taxon>
        <taxon>Meloidogynidae</taxon>
        <taxon>Meloidogyninae</taxon>
        <taxon>Meloidogyne</taxon>
    </lineage>
</organism>
<accession>A0A1I8BV16</accession>
<evidence type="ECO:0000256" key="6">
    <source>
        <dbReference type="ARBA" id="ARBA00039131"/>
    </source>
</evidence>
<keyword evidence="3" id="KW-0677">Repeat</keyword>
<comment type="similarity">
    <text evidence="5">Belongs to the DPH7 family.</text>
</comment>
<sequence>MKCLTTKLEKRPASSQIFGDGTDLLVGTYQLNSNTNSGKNDSSYDGELYLIGTEDLDINCSLNLNAGIFRFVLDEDGNCVLALTDGRLVIVKFNNQKLYSAAQFKVCSQMLLDCSILDNQILSANTNGRVFLVNVEDGSILSNFVGHKSTYGLDECEVWCCTWINRQICATGAEDGILKIWDLRCSSSSGEQQIIKHSAGVTSLYKLNDYQIMSGSYDDNLRLFDWRNLKEPLSTLKLNGGIWEVTEIENNYFILACMYGAKVLQRRFNPVRMLCPSPIASCPECHNLQSPWVCCLQCYQLIKDESEKIKQKMLGNNS</sequence>
<reference evidence="9" key="1">
    <citation type="submission" date="2016-11" db="UniProtKB">
        <authorList>
            <consortium name="WormBaseParasite"/>
        </authorList>
    </citation>
    <scope>IDENTIFICATION</scope>
</reference>
<comment type="catalytic activity">
    <reaction evidence="7">
        <text>diphthine methyl ester-[translation elongation factor 2] + H2O = diphthine-[translation elongation factor 2] + methanol + H(+)</text>
        <dbReference type="Rhea" id="RHEA:42656"/>
        <dbReference type="Rhea" id="RHEA-COMP:10172"/>
        <dbReference type="Rhea" id="RHEA-COMP:10173"/>
        <dbReference type="ChEBI" id="CHEBI:15377"/>
        <dbReference type="ChEBI" id="CHEBI:15378"/>
        <dbReference type="ChEBI" id="CHEBI:17790"/>
        <dbReference type="ChEBI" id="CHEBI:79005"/>
        <dbReference type="ChEBI" id="CHEBI:82696"/>
        <dbReference type="EC" id="3.1.1.97"/>
    </reaction>
</comment>
<dbReference type="AlphaFoldDB" id="A0A1I8BV16"/>
<evidence type="ECO:0000313" key="8">
    <source>
        <dbReference type="Proteomes" id="UP000095281"/>
    </source>
</evidence>
<evidence type="ECO:0000256" key="2">
    <source>
        <dbReference type="ARBA" id="ARBA00022574"/>
    </source>
</evidence>
<keyword evidence="2" id="KW-0853">WD repeat</keyword>
<dbReference type="InterPro" id="IPR001680">
    <property type="entry name" value="WD40_rpt"/>
</dbReference>
<evidence type="ECO:0000256" key="1">
    <source>
        <dbReference type="ARBA" id="ARBA00005156"/>
    </source>
</evidence>
<keyword evidence="4" id="KW-0378">Hydrolase</keyword>
<comment type="pathway">
    <text evidence="1">Protein modification; peptidyl-diphthamide biosynthesis.</text>
</comment>
<evidence type="ECO:0000256" key="4">
    <source>
        <dbReference type="ARBA" id="ARBA00022801"/>
    </source>
</evidence>
<dbReference type="PANTHER" id="PTHR46042">
    <property type="entry name" value="DIPHTHINE METHYLTRANSFERASE"/>
    <property type="match status" value="1"/>
</dbReference>
<proteinExistence type="inferred from homology"/>